<evidence type="ECO:0000256" key="1">
    <source>
        <dbReference type="SAM" id="MobiDB-lite"/>
    </source>
</evidence>
<protein>
    <submittedName>
        <fullName evidence="2">Uncharacterized protein</fullName>
    </submittedName>
</protein>
<dbReference type="Proteomes" id="UP000235388">
    <property type="component" value="Unassembled WGS sequence"/>
</dbReference>
<keyword evidence="3" id="KW-1185">Reference proteome</keyword>
<sequence length="210" mass="23872">MNGVGIPCTHWLAEILENGDSLTPEDFHLQWNLKYNPESSREDDIEPEIDVEDKIRKLVLSLCNKEPQTILNLVQQFKQIAAETHKAMPIQAPDIKQNTKGRPSLFKEAGTTSTKRNPSAFEIVKAELKKKSMKRAANTQRQKTKRVKHQTNTSDDSDGVDERNYKNEDKEYKNKESKCEDKEQALADLSDNAAAQPNDIKMEKDSSNSN</sequence>
<proteinExistence type="predicted"/>
<feature type="region of interest" description="Disordered" evidence="1">
    <location>
        <begin position="93"/>
        <end position="210"/>
    </location>
</feature>
<gene>
    <name evidence="2" type="ORF">PCANC_28155</name>
</gene>
<feature type="compositionally biased region" description="Basic and acidic residues" evidence="1">
    <location>
        <begin position="200"/>
        <end position="210"/>
    </location>
</feature>
<accession>A0A2N5THU9</accession>
<reference evidence="2 3" key="1">
    <citation type="submission" date="2017-11" db="EMBL/GenBank/DDBJ databases">
        <title>De novo assembly and phasing of dikaryotic genomes from two isolates of Puccinia coronata f. sp. avenae, the causal agent of oat crown rust.</title>
        <authorList>
            <person name="Miller M.E."/>
            <person name="Zhang Y."/>
            <person name="Omidvar V."/>
            <person name="Sperschneider J."/>
            <person name="Schwessinger B."/>
            <person name="Raley C."/>
            <person name="Palmer J.M."/>
            <person name="Garnica D."/>
            <person name="Upadhyaya N."/>
            <person name="Rathjen J."/>
            <person name="Taylor J.M."/>
            <person name="Park R.F."/>
            <person name="Dodds P.N."/>
            <person name="Hirsch C.D."/>
            <person name="Kianian S.F."/>
            <person name="Figueroa M."/>
        </authorList>
    </citation>
    <scope>NUCLEOTIDE SEQUENCE [LARGE SCALE GENOMIC DNA]</scope>
    <source>
        <strain evidence="2">12NC29</strain>
    </source>
</reference>
<evidence type="ECO:0000313" key="3">
    <source>
        <dbReference type="Proteomes" id="UP000235388"/>
    </source>
</evidence>
<name>A0A2N5THU9_9BASI</name>
<dbReference type="EMBL" id="PGCJ01000661">
    <property type="protein sequence ID" value="PLW24968.1"/>
    <property type="molecule type" value="Genomic_DNA"/>
</dbReference>
<comment type="caution">
    <text evidence="2">The sequence shown here is derived from an EMBL/GenBank/DDBJ whole genome shotgun (WGS) entry which is preliminary data.</text>
</comment>
<dbReference type="OrthoDB" id="2503766at2759"/>
<feature type="compositionally biased region" description="Basic and acidic residues" evidence="1">
    <location>
        <begin position="160"/>
        <end position="185"/>
    </location>
</feature>
<dbReference type="AlphaFoldDB" id="A0A2N5THU9"/>
<evidence type="ECO:0000313" key="2">
    <source>
        <dbReference type="EMBL" id="PLW24968.1"/>
    </source>
</evidence>
<organism evidence="2 3">
    <name type="scientific">Puccinia coronata f. sp. avenae</name>
    <dbReference type="NCBI Taxonomy" id="200324"/>
    <lineage>
        <taxon>Eukaryota</taxon>
        <taxon>Fungi</taxon>
        <taxon>Dikarya</taxon>
        <taxon>Basidiomycota</taxon>
        <taxon>Pucciniomycotina</taxon>
        <taxon>Pucciniomycetes</taxon>
        <taxon>Pucciniales</taxon>
        <taxon>Pucciniaceae</taxon>
        <taxon>Puccinia</taxon>
    </lineage>
</organism>